<dbReference type="InterPro" id="IPR026444">
    <property type="entry name" value="Secre_tail"/>
</dbReference>
<dbReference type="AlphaFoldDB" id="M7NBR9"/>
<keyword evidence="3" id="KW-1185">Reference proteome</keyword>
<evidence type="ECO:0000313" key="3">
    <source>
        <dbReference type="Proteomes" id="UP000011910"/>
    </source>
</evidence>
<dbReference type="EMBL" id="AODQ01000003">
    <property type="protein sequence ID" value="EMR04631.1"/>
    <property type="molecule type" value="Genomic_DNA"/>
</dbReference>
<reference evidence="2 3" key="1">
    <citation type="journal article" date="2013" name="Genome Announc.">
        <title>Draft Genome Sequence of Cesiribacter andamanensis Strain AMV16T, Isolated from a Soil Sample from a Mud Volcano in the Andaman Islands, India.</title>
        <authorList>
            <person name="Shivaji S."/>
            <person name="Ara S."/>
            <person name="Begum Z."/>
            <person name="Srinivas T.N."/>
            <person name="Singh A."/>
            <person name="Kumar Pinnaka A."/>
        </authorList>
    </citation>
    <scope>NUCLEOTIDE SEQUENCE [LARGE SCALE GENOMIC DNA]</scope>
    <source>
        <strain evidence="2 3">AMV16</strain>
    </source>
</reference>
<dbReference type="Gene3D" id="2.60.40.4070">
    <property type="match status" value="1"/>
</dbReference>
<dbReference type="InterPro" id="IPR052025">
    <property type="entry name" value="Xyloglucanase_GH74"/>
</dbReference>
<dbReference type="GO" id="GO:0010411">
    <property type="term" value="P:xyloglucan metabolic process"/>
    <property type="evidence" value="ECO:0007669"/>
    <property type="project" value="TreeGrafter"/>
</dbReference>
<dbReference type="PANTHER" id="PTHR43739:SF5">
    <property type="entry name" value="EXO-ALPHA-SIALIDASE"/>
    <property type="match status" value="1"/>
</dbReference>
<evidence type="ECO:0000313" key="2">
    <source>
        <dbReference type="EMBL" id="EMR04631.1"/>
    </source>
</evidence>
<dbReference type="InterPro" id="IPR025965">
    <property type="entry name" value="FlgD/Vpr_Ig-like"/>
</dbReference>
<organism evidence="2 3">
    <name type="scientific">Cesiribacter andamanensis AMV16</name>
    <dbReference type="NCBI Taxonomy" id="1279009"/>
    <lineage>
        <taxon>Bacteria</taxon>
        <taxon>Pseudomonadati</taxon>
        <taxon>Bacteroidota</taxon>
        <taxon>Cytophagia</taxon>
        <taxon>Cytophagales</taxon>
        <taxon>Cesiribacteraceae</taxon>
        <taxon>Cesiribacter</taxon>
    </lineage>
</organism>
<proteinExistence type="predicted"/>
<feature type="domain" description="FlgD/Vpr Ig-like" evidence="1">
    <location>
        <begin position="872"/>
        <end position="923"/>
    </location>
</feature>
<keyword evidence="2" id="KW-0282">Flagellum</keyword>
<dbReference type="InterPro" id="IPR036278">
    <property type="entry name" value="Sialidase_sf"/>
</dbReference>
<sequence length="935" mass="102492">MLKKPILPVLLALAGILLVALYWFYPFASPATAWVEAPSPLPDSVLAAFRNQKSSIGTKENPQARQQWEWLMLHNPATGQIPSGMREKELQFARKLPQAKPLPGKRTSLETPWTSAGPYNVGGRTRALRLDVQDENTILAGGVSGGMWRSTDGGQNWTKTTRPDQLHSVTALVQDTRPGNENVWYYGTGEQLGNSARGGNAPYRGDGIFKSTDGGQSWLLLPSTSTNRPQTFDPPFDYIYNLKINTTNLLVQELYAAASGGIYRSIDGGASWSATLADNAAQYTDVEVAPDGTLYAVLSSQKYRNVVGQSGIFRSINRGVSWQNITPNGWPGEFGRVVLATNPQDPNELYALGHTPSRPILWRLNISGSDGIWTNLSENLPEEEEPVAGLDLQGGYNMLVKVHPTESQTVFVGGTNLFRSTTGFTDKEATDWIGGYVNTNRSTPYENHHPDQHELVFYPSAPNRSISAHDGGLSRTDNILQETVAWTSLNRGYVTTQFYTVGLDQSQVNDIIIGGMQDNGSHLTPSAGEQANWLRVLGGDGGYTHVANRGAYYYVSFQNSQIYRLTLNDEYRLTSFARIDPIGAGQVSGQPYLFINPYVFDPHNPNRMYLAAGDVVYRNRNVSQIPAGSQSPTALNWERLSTTAADSGSISAIAISTTPADILYYGTSRGLFYKATEVSSATPVVENLTHTGFPSGGYVAHISINPTNADEVLVVFSNYEVLSIFRSTDGGNSFVSISGNLEQFPNGSGNGPSVRHVEIIPMEDGSTLYLAGTSTGLYSTRQLAGNATRWEQEAPELIGRVVVPQVRYRSLDGRVAIATHGNGIYFKNYDGVENIYQDPEGKPFAYANPYPNPFSANAQTIIPYDLPRNGIVRIRVYDPQGKLVNTLLHGTQFAGTSEITWNGTDSKGNRLPPATYLLRMEYEDQVETRRVVLIE</sequence>
<dbReference type="STRING" id="1279009.ADICEAN_00233"/>
<dbReference type="RefSeq" id="WP_009193646.1">
    <property type="nucleotide sequence ID" value="NZ_AODQ01000003.1"/>
</dbReference>
<dbReference type="NCBIfam" id="TIGR04183">
    <property type="entry name" value="Por_Secre_tail"/>
    <property type="match status" value="1"/>
</dbReference>
<dbReference type="CDD" id="cd15482">
    <property type="entry name" value="Sialidase_non-viral"/>
    <property type="match status" value="1"/>
</dbReference>
<dbReference type="PANTHER" id="PTHR43739">
    <property type="entry name" value="XYLOGLUCANASE (EUROFUNG)"/>
    <property type="match status" value="1"/>
</dbReference>
<dbReference type="Gene3D" id="2.130.10.10">
    <property type="entry name" value="YVTN repeat-like/Quinoprotein amine dehydrogenase"/>
    <property type="match status" value="2"/>
</dbReference>
<keyword evidence="2" id="KW-0966">Cell projection</keyword>
<name>M7NBR9_9BACT</name>
<dbReference type="eggNOG" id="COG4447">
    <property type="taxonomic scope" value="Bacteria"/>
</dbReference>
<accession>M7NBR9</accession>
<evidence type="ECO:0000259" key="1">
    <source>
        <dbReference type="Pfam" id="PF13860"/>
    </source>
</evidence>
<dbReference type="SUPFAM" id="SSF110296">
    <property type="entry name" value="Oligoxyloglucan reducing end-specific cellobiohydrolase"/>
    <property type="match status" value="1"/>
</dbReference>
<dbReference type="Proteomes" id="UP000011910">
    <property type="component" value="Unassembled WGS sequence"/>
</dbReference>
<dbReference type="InterPro" id="IPR015943">
    <property type="entry name" value="WD40/YVTN_repeat-like_dom_sf"/>
</dbReference>
<keyword evidence="2" id="KW-0969">Cilium</keyword>
<dbReference type="SUPFAM" id="SSF50939">
    <property type="entry name" value="Sialidases"/>
    <property type="match status" value="1"/>
</dbReference>
<protein>
    <submittedName>
        <fullName evidence="2">Flagellar basal body rod modification protein</fullName>
    </submittedName>
</protein>
<dbReference type="Pfam" id="PF13860">
    <property type="entry name" value="FlgD_ig"/>
    <property type="match status" value="1"/>
</dbReference>
<gene>
    <name evidence="2" type="ORF">ADICEAN_00233</name>
</gene>
<dbReference type="OrthoDB" id="9757947at2"/>
<comment type="caution">
    <text evidence="2">The sequence shown here is derived from an EMBL/GenBank/DDBJ whole genome shotgun (WGS) entry which is preliminary data.</text>
</comment>